<dbReference type="Pfam" id="PF00089">
    <property type="entry name" value="Trypsin"/>
    <property type="match status" value="1"/>
</dbReference>
<dbReference type="InterPro" id="IPR043504">
    <property type="entry name" value="Peptidase_S1_PA_chymotrypsin"/>
</dbReference>
<dbReference type="SUPFAM" id="SSF50494">
    <property type="entry name" value="Trypsin-like serine proteases"/>
    <property type="match status" value="1"/>
</dbReference>
<evidence type="ECO:0000256" key="5">
    <source>
        <dbReference type="ARBA" id="ARBA00023157"/>
    </source>
</evidence>
<dbReference type="Gene3D" id="2.40.10.10">
    <property type="entry name" value="Trypsin-like serine proteases"/>
    <property type="match status" value="1"/>
</dbReference>
<reference evidence="9 10" key="1">
    <citation type="submission" date="2022-01" db="EMBL/GenBank/DDBJ databases">
        <title>A high-quality chromosome-level genome assembly of rohu carp, Labeo rohita.</title>
        <authorList>
            <person name="Arick M.A. II"/>
            <person name="Hsu C.-Y."/>
            <person name="Magbanua Z."/>
            <person name="Pechanova O."/>
            <person name="Grover C."/>
            <person name="Miller E."/>
            <person name="Thrash A."/>
            <person name="Ezzel L."/>
            <person name="Alam S."/>
            <person name="Benzie J."/>
            <person name="Hamilton M."/>
            <person name="Karsi A."/>
            <person name="Lawrence M.L."/>
            <person name="Peterson D.G."/>
        </authorList>
    </citation>
    <scope>NUCLEOTIDE SEQUENCE [LARGE SCALE GENOMIC DNA]</scope>
    <source>
        <strain evidence="10">BAU-BD-2019</strain>
        <tissue evidence="9">Blood</tissue>
    </source>
</reference>
<sequence>MIAPDLSSLLWIHRPAAHLDNPNYSPNELSSSTSIDKDIQISLLIPPFDYSLPLLQLFNKPCLFAFYYSLCSARYVIGRQSLRKDVEDMCDFGTPHMYPRQAYVIWSLCNRPNYVQLHSYSGCRKTLVTSGVHAHGPMHPRIGGGVNAPSNAWPWMVSLHNLTYHFCGGSLISRKWVLSAAHCFFGPTVTAHNIRVYLGKWTQRERNNNEVMTTVEQIYIHNLYSTTTDDRDNDIALLLLSSLVTYNAYIRPVCLIASGSDFPPGTNSSIIGWGRTLLGERLPYPGTLQQAVVPVVNHTQCYNQLTTLIIKYNSRRMRNNLQQTYKRVTNNMICAGIPCGGVDTNMGDSGGPLMSWHNSSWVQHGITSWGFGCGLPNIPSVYTRVSQYQQWITNIISNHPSRELPQFISLQPGYTGVSGL</sequence>
<dbReference type="InterPro" id="IPR018114">
    <property type="entry name" value="TRYPSIN_HIS"/>
</dbReference>
<keyword evidence="10" id="KW-1185">Reference proteome</keyword>
<proteinExistence type="predicted"/>
<evidence type="ECO:0000256" key="4">
    <source>
        <dbReference type="ARBA" id="ARBA00022825"/>
    </source>
</evidence>
<organism evidence="9 10">
    <name type="scientific">Labeo rohita</name>
    <name type="common">Indian major carp</name>
    <name type="synonym">Cyprinus rohita</name>
    <dbReference type="NCBI Taxonomy" id="84645"/>
    <lineage>
        <taxon>Eukaryota</taxon>
        <taxon>Metazoa</taxon>
        <taxon>Chordata</taxon>
        <taxon>Craniata</taxon>
        <taxon>Vertebrata</taxon>
        <taxon>Euteleostomi</taxon>
        <taxon>Actinopterygii</taxon>
        <taxon>Neopterygii</taxon>
        <taxon>Teleostei</taxon>
        <taxon>Ostariophysi</taxon>
        <taxon>Cypriniformes</taxon>
        <taxon>Cyprinidae</taxon>
        <taxon>Labeoninae</taxon>
        <taxon>Labeonini</taxon>
        <taxon>Labeo</taxon>
    </lineage>
</organism>
<dbReference type="PANTHER" id="PTHR24253:SF144">
    <property type="entry name" value="CHYMOTRYPSIN-LIKE PROTEASE CTRL-1-RELATED"/>
    <property type="match status" value="1"/>
</dbReference>
<dbReference type="InterPro" id="IPR009003">
    <property type="entry name" value="Peptidase_S1_PA"/>
</dbReference>
<comment type="caution">
    <text evidence="9">The sequence shown here is derived from an EMBL/GenBank/DDBJ whole genome shotgun (WGS) entry which is preliminary data.</text>
</comment>
<evidence type="ECO:0000259" key="8">
    <source>
        <dbReference type="PROSITE" id="PS50240"/>
    </source>
</evidence>
<name>A0ABQ8M0X2_LABRO</name>
<dbReference type="InterPro" id="IPR001314">
    <property type="entry name" value="Peptidase_S1A"/>
</dbReference>
<evidence type="ECO:0000256" key="2">
    <source>
        <dbReference type="ARBA" id="ARBA00022729"/>
    </source>
</evidence>
<accession>A0ABQ8M0X2</accession>
<protein>
    <submittedName>
        <fullName evidence="9">Prostasin</fullName>
    </submittedName>
</protein>
<dbReference type="Proteomes" id="UP000830375">
    <property type="component" value="Unassembled WGS sequence"/>
</dbReference>
<dbReference type="SMART" id="SM00020">
    <property type="entry name" value="Tryp_SPc"/>
    <property type="match status" value="1"/>
</dbReference>
<dbReference type="PANTHER" id="PTHR24253">
    <property type="entry name" value="TRANSMEMBRANE PROTEASE SERINE"/>
    <property type="match status" value="1"/>
</dbReference>
<evidence type="ECO:0000313" key="10">
    <source>
        <dbReference type="Proteomes" id="UP000830375"/>
    </source>
</evidence>
<dbReference type="InterPro" id="IPR001254">
    <property type="entry name" value="Trypsin_dom"/>
</dbReference>
<gene>
    <name evidence="9" type="ORF">H4Q32_017906</name>
</gene>
<dbReference type="CDD" id="cd00190">
    <property type="entry name" value="Tryp_SPc"/>
    <property type="match status" value="1"/>
</dbReference>
<dbReference type="PROSITE" id="PS00134">
    <property type="entry name" value="TRYPSIN_HIS"/>
    <property type="match status" value="1"/>
</dbReference>
<evidence type="ECO:0000256" key="1">
    <source>
        <dbReference type="ARBA" id="ARBA00022670"/>
    </source>
</evidence>
<feature type="domain" description="Peptidase S1" evidence="8">
    <location>
        <begin position="142"/>
        <end position="397"/>
    </location>
</feature>
<keyword evidence="6" id="KW-0325">Glycoprotein</keyword>
<keyword evidence="4 7" id="KW-0720">Serine protease</keyword>
<evidence type="ECO:0000256" key="7">
    <source>
        <dbReference type="RuleBase" id="RU363034"/>
    </source>
</evidence>
<keyword evidence="2" id="KW-0732">Signal</keyword>
<dbReference type="PROSITE" id="PS50240">
    <property type="entry name" value="TRYPSIN_DOM"/>
    <property type="match status" value="1"/>
</dbReference>
<keyword evidence="3 7" id="KW-0378">Hydrolase</keyword>
<evidence type="ECO:0000313" key="9">
    <source>
        <dbReference type="EMBL" id="KAI2655498.1"/>
    </source>
</evidence>
<evidence type="ECO:0000256" key="3">
    <source>
        <dbReference type="ARBA" id="ARBA00022801"/>
    </source>
</evidence>
<keyword evidence="5" id="KW-1015">Disulfide bond</keyword>
<dbReference type="EMBL" id="JACTAM010000016">
    <property type="protein sequence ID" value="KAI2655498.1"/>
    <property type="molecule type" value="Genomic_DNA"/>
</dbReference>
<keyword evidence="1 7" id="KW-0645">Protease</keyword>
<dbReference type="PRINTS" id="PR00722">
    <property type="entry name" value="CHYMOTRYPSIN"/>
</dbReference>
<dbReference type="PROSITE" id="PS00135">
    <property type="entry name" value="TRYPSIN_SER"/>
    <property type="match status" value="1"/>
</dbReference>
<evidence type="ECO:0000256" key="6">
    <source>
        <dbReference type="ARBA" id="ARBA00023180"/>
    </source>
</evidence>
<dbReference type="InterPro" id="IPR033116">
    <property type="entry name" value="TRYPSIN_SER"/>
</dbReference>